<protein>
    <submittedName>
        <fullName evidence="1">Uncharacterized protein</fullName>
    </submittedName>
</protein>
<dbReference type="RefSeq" id="XP_033661601.1">
    <property type="nucleotide sequence ID" value="XM_033814286.1"/>
</dbReference>
<proteinExistence type="predicted"/>
<reference evidence="1" key="1">
    <citation type="journal article" date="2020" name="Stud. Mycol.">
        <title>101 Dothideomycetes genomes: a test case for predicting lifestyles and emergence of pathogens.</title>
        <authorList>
            <person name="Haridas S."/>
            <person name="Albert R."/>
            <person name="Binder M."/>
            <person name="Bloem J."/>
            <person name="Labutti K."/>
            <person name="Salamov A."/>
            <person name="Andreopoulos B."/>
            <person name="Baker S."/>
            <person name="Barry K."/>
            <person name="Bills G."/>
            <person name="Bluhm B."/>
            <person name="Cannon C."/>
            <person name="Castanera R."/>
            <person name="Culley D."/>
            <person name="Daum C."/>
            <person name="Ezra D."/>
            <person name="Gonzalez J."/>
            <person name="Henrissat B."/>
            <person name="Kuo A."/>
            <person name="Liang C."/>
            <person name="Lipzen A."/>
            <person name="Lutzoni F."/>
            <person name="Magnuson J."/>
            <person name="Mondo S."/>
            <person name="Nolan M."/>
            <person name="Ohm R."/>
            <person name="Pangilinan J."/>
            <person name="Park H.-J."/>
            <person name="Ramirez L."/>
            <person name="Alfaro M."/>
            <person name="Sun H."/>
            <person name="Tritt A."/>
            <person name="Yoshinaga Y."/>
            <person name="Zwiers L.-H."/>
            <person name="Turgeon B."/>
            <person name="Goodwin S."/>
            <person name="Spatafora J."/>
            <person name="Crous P."/>
            <person name="Grigoriev I."/>
        </authorList>
    </citation>
    <scope>NUCLEOTIDE SEQUENCE</scope>
    <source>
        <strain evidence="1">ATCC 36951</strain>
    </source>
</reference>
<keyword evidence="2" id="KW-1185">Reference proteome</keyword>
<dbReference type="AlphaFoldDB" id="A0A6A6C4C9"/>
<dbReference type="Proteomes" id="UP000799537">
    <property type="component" value="Unassembled WGS sequence"/>
</dbReference>
<accession>A0A6A6C4C9</accession>
<dbReference type="EMBL" id="ML993624">
    <property type="protein sequence ID" value="KAF2160712.1"/>
    <property type="molecule type" value="Genomic_DNA"/>
</dbReference>
<sequence>MPYRTRFDGNIRYRDYGCRTVVNTGGTSFKYHTINPGERAPALCPRCWTNHPRCNHRTYRCYVTNAIGPGRYDELYLCEVLKLHNGVSGLQLRRGVLFRGMQWPAAGEHVFDVAGFLEISSAAGAIVDRQDNHRSGLLIHVSHFSLKCVVNASCVTTFSSFFDVVRGIEEESKPEEVQQVRSKIVVANEAKEPRARGWNESR</sequence>
<gene>
    <name evidence="1" type="ORF">M409DRAFT_59743</name>
</gene>
<evidence type="ECO:0000313" key="2">
    <source>
        <dbReference type="Proteomes" id="UP000799537"/>
    </source>
</evidence>
<organism evidence="1 2">
    <name type="scientific">Zasmidium cellare ATCC 36951</name>
    <dbReference type="NCBI Taxonomy" id="1080233"/>
    <lineage>
        <taxon>Eukaryota</taxon>
        <taxon>Fungi</taxon>
        <taxon>Dikarya</taxon>
        <taxon>Ascomycota</taxon>
        <taxon>Pezizomycotina</taxon>
        <taxon>Dothideomycetes</taxon>
        <taxon>Dothideomycetidae</taxon>
        <taxon>Mycosphaerellales</taxon>
        <taxon>Mycosphaerellaceae</taxon>
        <taxon>Zasmidium</taxon>
    </lineage>
</organism>
<evidence type="ECO:0000313" key="1">
    <source>
        <dbReference type="EMBL" id="KAF2160712.1"/>
    </source>
</evidence>
<name>A0A6A6C4C9_ZASCE</name>
<dbReference type="GeneID" id="54567558"/>